<feature type="domain" description="SF4 helicase" evidence="12">
    <location>
        <begin position="176"/>
        <end position="443"/>
    </location>
</feature>
<keyword evidence="6" id="KW-0347">Helicase</keyword>
<dbReference type="PANTHER" id="PTHR30153:SF2">
    <property type="entry name" value="REPLICATIVE DNA HELICASE"/>
    <property type="match status" value="1"/>
</dbReference>
<organism evidence="13 14">
    <name type="scientific">Herbidospora solisilvae</name>
    <dbReference type="NCBI Taxonomy" id="2696284"/>
    <lineage>
        <taxon>Bacteria</taxon>
        <taxon>Bacillati</taxon>
        <taxon>Actinomycetota</taxon>
        <taxon>Actinomycetes</taxon>
        <taxon>Streptosporangiales</taxon>
        <taxon>Streptosporangiaceae</taxon>
        <taxon>Herbidospora</taxon>
    </lineage>
</organism>
<comment type="caution">
    <text evidence="13">The sequence shown here is derived from an EMBL/GenBank/DDBJ whole genome shotgun (WGS) entry which is preliminary data.</text>
</comment>
<dbReference type="RefSeq" id="WP_161479834.1">
    <property type="nucleotide sequence ID" value="NZ_WXEW01000003.1"/>
</dbReference>
<evidence type="ECO:0000256" key="4">
    <source>
        <dbReference type="ARBA" id="ARBA00022741"/>
    </source>
</evidence>
<keyword evidence="3" id="KW-0235">DNA replication</keyword>
<dbReference type="Pfam" id="PF00772">
    <property type="entry name" value="DnaB"/>
    <property type="match status" value="1"/>
</dbReference>
<dbReference type="GO" id="GO:0006269">
    <property type="term" value="P:DNA replication, synthesis of primer"/>
    <property type="evidence" value="ECO:0007669"/>
    <property type="project" value="UniProtKB-KW"/>
</dbReference>
<keyword evidence="8" id="KW-0238">DNA-binding</keyword>
<sequence>MTTIELEHWAPTVEVTAAEMAIAGAAIQWRHLAEQAADLVRPEDFYTNAGVVYGAAVRLAEDGKPVDPAAVLRQLAATGDLARVGGVYVASLIGHACGAGSIGYHAGTIAVDAMRRRLNVASEQIRNLTVPGQFDPSHVDHARKLLEEATRAHIGGATAPTVGELLDDVLDGLERGTDQADRVLTGYADLDSMVTIRPGQLIIVAARPGVGKSVMGIDILRKLCVRRRQPGLYVSLEMSHADVVHRLLAAEARVSLNRFQNRTLEDDDWARIGQVRDRILDAPLVIDDAPEAGLSHIRSRLRGMQRTTGCDLVVVDYLQLMKPGSGGRKYESRQLEVAEFARGLKLIAREFNVPLIAAAQLNRGPESRADKRPAMSDLRESGAIEADADIVMLLHRPDMYEPEGERAGEIDVIVDKQRQGPRGTVPLGFQGHYGRITDLTKRWTPTPAGAR</sequence>
<keyword evidence="2" id="KW-0639">Primosome</keyword>
<comment type="catalytic activity">
    <reaction evidence="11">
        <text>ATP + H2O = ADP + phosphate + H(+)</text>
        <dbReference type="Rhea" id="RHEA:13065"/>
        <dbReference type="ChEBI" id="CHEBI:15377"/>
        <dbReference type="ChEBI" id="CHEBI:15378"/>
        <dbReference type="ChEBI" id="CHEBI:30616"/>
        <dbReference type="ChEBI" id="CHEBI:43474"/>
        <dbReference type="ChEBI" id="CHEBI:456216"/>
        <dbReference type="EC" id="5.6.2.3"/>
    </reaction>
</comment>
<dbReference type="Gene3D" id="1.10.860.10">
    <property type="entry name" value="DNAb Helicase, Chain A"/>
    <property type="match status" value="1"/>
</dbReference>
<dbReference type="InterPro" id="IPR016136">
    <property type="entry name" value="DNA_helicase_N/primase_C"/>
</dbReference>
<evidence type="ECO:0000256" key="7">
    <source>
        <dbReference type="ARBA" id="ARBA00022840"/>
    </source>
</evidence>
<dbReference type="SUPFAM" id="SSF52540">
    <property type="entry name" value="P-loop containing nucleoside triphosphate hydrolases"/>
    <property type="match status" value="1"/>
</dbReference>
<evidence type="ECO:0000256" key="5">
    <source>
        <dbReference type="ARBA" id="ARBA00022801"/>
    </source>
</evidence>
<dbReference type="SUPFAM" id="SSF48024">
    <property type="entry name" value="N-terminal domain of DnaB helicase"/>
    <property type="match status" value="1"/>
</dbReference>
<evidence type="ECO:0000256" key="6">
    <source>
        <dbReference type="ARBA" id="ARBA00022806"/>
    </source>
</evidence>
<dbReference type="SMART" id="SM00382">
    <property type="entry name" value="AAA"/>
    <property type="match status" value="1"/>
</dbReference>
<evidence type="ECO:0000313" key="13">
    <source>
        <dbReference type="EMBL" id="NAS22466.1"/>
    </source>
</evidence>
<dbReference type="InterPro" id="IPR007693">
    <property type="entry name" value="DNA_helicase_DnaB-like_N"/>
</dbReference>
<accession>A0A7C9J270</accession>
<dbReference type="InterPro" id="IPR036185">
    <property type="entry name" value="DNA_heli_DnaB-like_N_sf"/>
</dbReference>
<dbReference type="Pfam" id="PF03796">
    <property type="entry name" value="DnaB_C"/>
    <property type="match status" value="1"/>
</dbReference>
<dbReference type="GO" id="GO:1990077">
    <property type="term" value="C:primosome complex"/>
    <property type="evidence" value="ECO:0007669"/>
    <property type="project" value="UniProtKB-KW"/>
</dbReference>
<dbReference type="AlphaFoldDB" id="A0A7C9J270"/>
<dbReference type="GO" id="GO:0005829">
    <property type="term" value="C:cytosol"/>
    <property type="evidence" value="ECO:0007669"/>
    <property type="project" value="TreeGrafter"/>
</dbReference>
<dbReference type="GO" id="GO:0043139">
    <property type="term" value="F:5'-3' DNA helicase activity"/>
    <property type="evidence" value="ECO:0007669"/>
    <property type="project" value="UniProtKB-EC"/>
</dbReference>
<evidence type="ECO:0000256" key="9">
    <source>
        <dbReference type="ARBA" id="ARBA00023235"/>
    </source>
</evidence>
<dbReference type="InterPro" id="IPR007694">
    <property type="entry name" value="DNA_helicase_DnaB-like_C"/>
</dbReference>
<gene>
    <name evidence="13" type="ORF">GT755_12315</name>
</gene>
<evidence type="ECO:0000256" key="2">
    <source>
        <dbReference type="ARBA" id="ARBA00022515"/>
    </source>
</evidence>
<dbReference type="GO" id="GO:0016787">
    <property type="term" value="F:hydrolase activity"/>
    <property type="evidence" value="ECO:0007669"/>
    <property type="project" value="UniProtKB-KW"/>
</dbReference>
<keyword evidence="9" id="KW-0413">Isomerase</keyword>
<keyword evidence="14" id="KW-1185">Reference proteome</keyword>
<evidence type="ECO:0000313" key="14">
    <source>
        <dbReference type="Proteomes" id="UP000479526"/>
    </source>
</evidence>
<protein>
    <recommendedName>
        <fullName evidence="10">DNA 5'-3' helicase</fullName>
        <ecNumber evidence="10">5.6.2.3</ecNumber>
    </recommendedName>
</protein>
<comment type="similarity">
    <text evidence="1">Belongs to the helicase family. DnaB subfamily.</text>
</comment>
<evidence type="ECO:0000259" key="12">
    <source>
        <dbReference type="PROSITE" id="PS51199"/>
    </source>
</evidence>
<evidence type="ECO:0000256" key="11">
    <source>
        <dbReference type="ARBA" id="ARBA00048954"/>
    </source>
</evidence>
<dbReference type="CDD" id="cd00984">
    <property type="entry name" value="DnaB_C"/>
    <property type="match status" value="1"/>
</dbReference>
<name>A0A7C9J270_9ACTN</name>
<dbReference type="EC" id="5.6.2.3" evidence="10"/>
<keyword evidence="4" id="KW-0547">Nucleotide-binding</keyword>
<dbReference type="EMBL" id="WXEW01000003">
    <property type="protein sequence ID" value="NAS22466.1"/>
    <property type="molecule type" value="Genomic_DNA"/>
</dbReference>
<evidence type="ECO:0000256" key="8">
    <source>
        <dbReference type="ARBA" id="ARBA00023125"/>
    </source>
</evidence>
<dbReference type="Proteomes" id="UP000479526">
    <property type="component" value="Unassembled WGS sequence"/>
</dbReference>
<keyword evidence="5" id="KW-0378">Hydrolase</keyword>
<dbReference type="PANTHER" id="PTHR30153">
    <property type="entry name" value="REPLICATIVE DNA HELICASE DNAB"/>
    <property type="match status" value="1"/>
</dbReference>
<evidence type="ECO:0000256" key="3">
    <source>
        <dbReference type="ARBA" id="ARBA00022705"/>
    </source>
</evidence>
<proteinExistence type="inferred from homology"/>
<dbReference type="Gene3D" id="3.40.50.300">
    <property type="entry name" value="P-loop containing nucleotide triphosphate hydrolases"/>
    <property type="match status" value="1"/>
</dbReference>
<dbReference type="InterPro" id="IPR027417">
    <property type="entry name" value="P-loop_NTPase"/>
</dbReference>
<dbReference type="InterPro" id="IPR003593">
    <property type="entry name" value="AAA+_ATPase"/>
</dbReference>
<dbReference type="GO" id="GO:0003677">
    <property type="term" value="F:DNA binding"/>
    <property type="evidence" value="ECO:0007669"/>
    <property type="project" value="UniProtKB-KW"/>
</dbReference>
<evidence type="ECO:0000256" key="10">
    <source>
        <dbReference type="ARBA" id="ARBA00044969"/>
    </source>
</evidence>
<evidence type="ECO:0000256" key="1">
    <source>
        <dbReference type="ARBA" id="ARBA00008428"/>
    </source>
</evidence>
<dbReference type="PROSITE" id="PS51199">
    <property type="entry name" value="SF4_HELICASE"/>
    <property type="match status" value="1"/>
</dbReference>
<dbReference type="GO" id="GO:0005524">
    <property type="term" value="F:ATP binding"/>
    <property type="evidence" value="ECO:0007669"/>
    <property type="project" value="UniProtKB-KW"/>
</dbReference>
<keyword evidence="7" id="KW-0067">ATP-binding</keyword>
<reference evidence="13 14" key="1">
    <citation type="submission" date="2020-01" db="EMBL/GenBank/DDBJ databases">
        <title>Herbidospora sp. NEAU-GS84 nov., a novel actinomycete isolated from soil.</title>
        <authorList>
            <person name="Han L."/>
        </authorList>
    </citation>
    <scope>NUCLEOTIDE SEQUENCE [LARGE SCALE GENOMIC DNA]</scope>
    <source>
        <strain evidence="13 14">NEAU-GS84</strain>
    </source>
</reference>